<dbReference type="PANTHER" id="PTHR19446">
    <property type="entry name" value="REVERSE TRANSCRIPTASES"/>
    <property type="match status" value="1"/>
</dbReference>
<protein>
    <recommendedName>
        <fullName evidence="3">Endonuclease-reverse transcriptase</fullName>
    </recommendedName>
</protein>
<dbReference type="EMBL" id="JAVRJZ010000005">
    <property type="protein sequence ID" value="KAK2722385.1"/>
    <property type="molecule type" value="Genomic_DNA"/>
</dbReference>
<proteinExistence type="predicted"/>
<keyword evidence="2" id="KW-1185">Reference proteome</keyword>
<evidence type="ECO:0000313" key="2">
    <source>
        <dbReference type="Proteomes" id="UP001187531"/>
    </source>
</evidence>
<gene>
    <name evidence="1" type="ORF">QYM36_002801</name>
</gene>
<dbReference type="AlphaFoldDB" id="A0AA88LHZ0"/>
<reference evidence="1" key="1">
    <citation type="submission" date="2023-07" db="EMBL/GenBank/DDBJ databases">
        <title>Chromosome-level genome assembly of Artemia franciscana.</title>
        <authorList>
            <person name="Jo E."/>
        </authorList>
    </citation>
    <scope>NUCLEOTIDE SEQUENCE</scope>
    <source>
        <tissue evidence="1">Whole body</tissue>
    </source>
</reference>
<name>A0AA88LHZ0_ARTSF</name>
<sequence>MEERLLDKKVQEELKVLKEGKLPVDQMIDGLNEIIHEITPKLSPESERKEFFDDECLARKKELIQIVEKVKALKESPVKVTEVLQMKAIRRDYKQLLKQKKREAEIRDIKQLSESFKMNDMKVFWRKIQDPEKRKSTQQKCPEPETWPPYFEIRNDTAPLGVLNSIPMEGTCFPLQENDYSLLEEAKEEEIKNILKNQKGGTAPGLDGIPIMVYKKFALSFVPIMALIFNAILSTCKWSVAWKTSVILPLFKKGNVEEHSNYRPISLIPTMSKIFEKVIDVRLSKWLEETDPEIHNAFQKLCRD</sequence>
<evidence type="ECO:0008006" key="3">
    <source>
        <dbReference type="Google" id="ProtNLM"/>
    </source>
</evidence>
<accession>A0AA88LHZ0</accession>
<comment type="caution">
    <text evidence="1">The sequence shown here is derived from an EMBL/GenBank/DDBJ whole genome shotgun (WGS) entry which is preliminary data.</text>
</comment>
<organism evidence="1 2">
    <name type="scientific">Artemia franciscana</name>
    <name type="common">Brine shrimp</name>
    <name type="synonym">Artemia sanfranciscana</name>
    <dbReference type="NCBI Taxonomy" id="6661"/>
    <lineage>
        <taxon>Eukaryota</taxon>
        <taxon>Metazoa</taxon>
        <taxon>Ecdysozoa</taxon>
        <taxon>Arthropoda</taxon>
        <taxon>Crustacea</taxon>
        <taxon>Branchiopoda</taxon>
        <taxon>Anostraca</taxon>
        <taxon>Artemiidae</taxon>
        <taxon>Artemia</taxon>
    </lineage>
</organism>
<dbReference type="Proteomes" id="UP001187531">
    <property type="component" value="Unassembled WGS sequence"/>
</dbReference>
<evidence type="ECO:0000313" key="1">
    <source>
        <dbReference type="EMBL" id="KAK2722385.1"/>
    </source>
</evidence>